<organism evidence="1 2">
    <name type="scientific">Parasphingopyxis marina</name>
    <dbReference type="NCBI Taxonomy" id="2761622"/>
    <lineage>
        <taxon>Bacteria</taxon>
        <taxon>Pseudomonadati</taxon>
        <taxon>Pseudomonadota</taxon>
        <taxon>Alphaproteobacteria</taxon>
        <taxon>Sphingomonadales</taxon>
        <taxon>Sphingomonadaceae</taxon>
        <taxon>Parasphingopyxis</taxon>
    </lineage>
</organism>
<dbReference type="EMBL" id="JACJVJ010000003">
    <property type="protein sequence ID" value="MBC2779183.1"/>
    <property type="molecule type" value="Genomic_DNA"/>
</dbReference>
<dbReference type="AlphaFoldDB" id="A0A842I2Z7"/>
<dbReference type="Proteomes" id="UP000564378">
    <property type="component" value="Unassembled WGS sequence"/>
</dbReference>
<protein>
    <submittedName>
        <fullName evidence="1">Uncharacterized protein</fullName>
    </submittedName>
</protein>
<name>A0A842I2Z7_9SPHN</name>
<evidence type="ECO:0000313" key="1">
    <source>
        <dbReference type="EMBL" id="MBC2779183.1"/>
    </source>
</evidence>
<keyword evidence="2" id="KW-1185">Reference proteome</keyword>
<proteinExistence type="predicted"/>
<comment type="caution">
    <text evidence="1">The sequence shown here is derived from an EMBL/GenBank/DDBJ whole genome shotgun (WGS) entry which is preliminary data.</text>
</comment>
<sequence length="78" mass="8439">MFHDPKAFNAGQTGYRIVYRANETNHCPGCGRTHWFVGRMTAECAYCATAIPLESGLTLGAGLFRTRGKTDAFAPLAA</sequence>
<accession>A0A842I2Z7</accession>
<evidence type="ECO:0000313" key="2">
    <source>
        <dbReference type="Proteomes" id="UP000564378"/>
    </source>
</evidence>
<dbReference type="RefSeq" id="WP_185802466.1">
    <property type="nucleotide sequence ID" value="NZ_JACJVJ010000003.1"/>
</dbReference>
<reference evidence="1 2" key="1">
    <citation type="submission" date="2020-08" db="EMBL/GenBank/DDBJ databases">
        <title>Draft genome sequence of Parasphingopyxis sp. GrpM-11.</title>
        <authorList>
            <person name="Oh J."/>
            <person name="Roh D.-H."/>
        </authorList>
    </citation>
    <scope>NUCLEOTIDE SEQUENCE [LARGE SCALE GENOMIC DNA]</scope>
    <source>
        <strain evidence="1 2">GrpM-11</strain>
    </source>
</reference>
<gene>
    <name evidence="1" type="ORF">H6P80_16275</name>
</gene>